<dbReference type="GO" id="GO:0005524">
    <property type="term" value="F:ATP binding"/>
    <property type="evidence" value="ECO:0007669"/>
    <property type="project" value="UniProtKB-KW"/>
</dbReference>
<accession>A0A7J7NZN8</accession>
<proteinExistence type="predicted"/>
<keyword evidence="6" id="KW-1185">Reference proteome</keyword>
<comment type="subcellular location">
    <subcellularLocation>
        <location evidence="1">Endoplasmic reticulum lumen</location>
    </subcellularLocation>
</comment>
<evidence type="ECO:0000313" key="6">
    <source>
        <dbReference type="Proteomes" id="UP000541444"/>
    </source>
</evidence>
<dbReference type="InterPro" id="IPR013126">
    <property type="entry name" value="Hsp_70_fam"/>
</dbReference>
<dbReference type="Proteomes" id="UP000541444">
    <property type="component" value="Unassembled WGS sequence"/>
</dbReference>
<name>A0A7J7NZN8_9MAGN</name>
<dbReference type="Gene3D" id="3.30.420.40">
    <property type="match status" value="1"/>
</dbReference>
<dbReference type="Gene3D" id="3.30.30.30">
    <property type="match status" value="1"/>
</dbReference>
<dbReference type="InterPro" id="IPR029047">
    <property type="entry name" value="HSP70_peptide-bd_sf"/>
</dbReference>
<dbReference type="InterPro" id="IPR043129">
    <property type="entry name" value="ATPase_NBD"/>
</dbReference>
<gene>
    <name evidence="5" type="ORF">GIB67_041974</name>
</gene>
<dbReference type="OrthoDB" id="2401965at2759"/>
<dbReference type="EMBL" id="JACGCM010000412">
    <property type="protein sequence ID" value="KAF6172651.1"/>
    <property type="molecule type" value="Genomic_DNA"/>
</dbReference>
<feature type="region of interest" description="Disordered" evidence="4">
    <location>
        <begin position="236"/>
        <end position="255"/>
    </location>
</feature>
<evidence type="ECO:0000256" key="1">
    <source>
        <dbReference type="ARBA" id="ARBA00004319"/>
    </source>
</evidence>
<dbReference type="GO" id="GO:0140662">
    <property type="term" value="F:ATP-dependent protein folding chaperone"/>
    <property type="evidence" value="ECO:0007669"/>
    <property type="project" value="InterPro"/>
</dbReference>
<organism evidence="5 6">
    <name type="scientific">Kingdonia uniflora</name>
    <dbReference type="NCBI Taxonomy" id="39325"/>
    <lineage>
        <taxon>Eukaryota</taxon>
        <taxon>Viridiplantae</taxon>
        <taxon>Streptophyta</taxon>
        <taxon>Embryophyta</taxon>
        <taxon>Tracheophyta</taxon>
        <taxon>Spermatophyta</taxon>
        <taxon>Magnoliopsida</taxon>
        <taxon>Ranunculales</taxon>
        <taxon>Circaeasteraceae</taxon>
        <taxon>Kingdonia</taxon>
    </lineage>
</organism>
<sequence>MRTPAKSQAATNPTNTVFRTKCLIERRFEDPQTQKEIKMVSYKIVKARDAWLEAIGNQYSPSQIGAFILTMMKETAESYLEETVTKAVVIERGLAIAVQMGYTKVRIARFYADGWYSSWRCKGASSLGCQSLSLAIEIFGGIFTRLISGNTTIPTKKSQIFSAAADNQTQVDVRGLRGEREMASDNKFLGKSNLMGIPQTPRDLPQIEAFFEKKKLGSIEATFDINANGIATVSAKDKSTGKEKQITNRSAEGLS</sequence>
<comment type="caution">
    <text evidence="5">The sequence shown here is derived from an EMBL/GenBank/DDBJ whole genome shotgun (WGS) entry which is preliminary data.</text>
</comment>
<protein>
    <submittedName>
        <fullName evidence="5">Uncharacterized protein</fullName>
    </submittedName>
</protein>
<dbReference type="PANTHER" id="PTHR19375">
    <property type="entry name" value="HEAT SHOCK PROTEIN 70KDA"/>
    <property type="match status" value="1"/>
</dbReference>
<keyword evidence="2" id="KW-0547">Nucleotide-binding</keyword>
<evidence type="ECO:0000256" key="3">
    <source>
        <dbReference type="ARBA" id="ARBA00022840"/>
    </source>
</evidence>
<dbReference type="SUPFAM" id="SSF100920">
    <property type="entry name" value="Heat shock protein 70kD (HSP70), peptide-binding domain"/>
    <property type="match status" value="1"/>
</dbReference>
<dbReference type="Pfam" id="PF00012">
    <property type="entry name" value="HSP70"/>
    <property type="match status" value="2"/>
</dbReference>
<dbReference type="Gene3D" id="2.60.34.10">
    <property type="entry name" value="Substrate Binding Domain Of DNAk, Chain A, domain 1"/>
    <property type="match status" value="1"/>
</dbReference>
<evidence type="ECO:0000256" key="2">
    <source>
        <dbReference type="ARBA" id="ARBA00022741"/>
    </source>
</evidence>
<evidence type="ECO:0000256" key="4">
    <source>
        <dbReference type="SAM" id="MobiDB-lite"/>
    </source>
</evidence>
<dbReference type="FunFam" id="3.30.30.30:FF:000005">
    <property type="entry name" value="Heat shock protein ssb1"/>
    <property type="match status" value="1"/>
</dbReference>
<dbReference type="SUPFAM" id="SSF53067">
    <property type="entry name" value="Actin-like ATPase domain"/>
    <property type="match status" value="1"/>
</dbReference>
<dbReference type="AlphaFoldDB" id="A0A7J7NZN8"/>
<feature type="compositionally biased region" description="Basic and acidic residues" evidence="4">
    <location>
        <begin position="236"/>
        <end position="246"/>
    </location>
</feature>
<reference evidence="5 6" key="1">
    <citation type="journal article" date="2020" name="IScience">
        <title>Genome Sequencing of the Endangered Kingdonia uniflora (Circaeasteraceae, Ranunculales) Reveals Potential Mechanisms of Evolutionary Specialization.</title>
        <authorList>
            <person name="Sun Y."/>
            <person name="Deng T."/>
            <person name="Zhang A."/>
            <person name="Moore M.J."/>
            <person name="Landis J.B."/>
            <person name="Lin N."/>
            <person name="Zhang H."/>
            <person name="Zhang X."/>
            <person name="Huang J."/>
            <person name="Zhang X."/>
            <person name="Sun H."/>
            <person name="Wang H."/>
        </authorList>
    </citation>
    <scope>NUCLEOTIDE SEQUENCE [LARGE SCALE GENOMIC DNA]</scope>
    <source>
        <strain evidence="5">TB1705</strain>
        <tissue evidence="5">Leaf</tissue>
    </source>
</reference>
<evidence type="ECO:0000313" key="5">
    <source>
        <dbReference type="EMBL" id="KAF6172651.1"/>
    </source>
</evidence>
<keyword evidence="3" id="KW-0067">ATP-binding</keyword>
<dbReference type="GO" id="GO:0005788">
    <property type="term" value="C:endoplasmic reticulum lumen"/>
    <property type="evidence" value="ECO:0007669"/>
    <property type="project" value="UniProtKB-SubCell"/>
</dbReference>